<dbReference type="InterPro" id="IPR011006">
    <property type="entry name" value="CheY-like_superfamily"/>
</dbReference>
<dbReference type="Gene3D" id="3.40.50.2300">
    <property type="match status" value="1"/>
</dbReference>
<sequence length="142" mass="16257">MNEAPILLIDSDEDDQAMFIKALAELKSPHPPLFFDEGEAALEYITSSETVPFLILSDVSLLKMSGLEMRREIEKSPALRKKSIPFIFITHPVDERTVEHAYEFTIQGLFEKKATYAEWVSQLGAILSYWSACYHPKQFQKT</sequence>
<organism evidence="3 4">
    <name type="scientific">Fibrella forsythiae</name>
    <dbReference type="NCBI Taxonomy" id="2817061"/>
    <lineage>
        <taxon>Bacteria</taxon>
        <taxon>Pseudomonadati</taxon>
        <taxon>Bacteroidota</taxon>
        <taxon>Cytophagia</taxon>
        <taxon>Cytophagales</taxon>
        <taxon>Spirosomataceae</taxon>
        <taxon>Fibrella</taxon>
    </lineage>
</organism>
<evidence type="ECO:0000256" key="1">
    <source>
        <dbReference type="PROSITE-ProRule" id="PRU00169"/>
    </source>
</evidence>
<dbReference type="InterPro" id="IPR001789">
    <property type="entry name" value="Sig_transdc_resp-reg_receiver"/>
</dbReference>
<dbReference type="Proteomes" id="UP000664628">
    <property type="component" value="Unassembled WGS sequence"/>
</dbReference>
<name>A0ABS3JQ51_9BACT</name>
<dbReference type="SUPFAM" id="SSF52172">
    <property type="entry name" value="CheY-like"/>
    <property type="match status" value="1"/>
</dbReference>
<accession>A0ABS3JQ51</accession>
<reference evidence="3 4" key="1">
    <citation type="submission" date="2021-03" db="EMBL/GenBank/DDBJ databases">
        <title>Fibrella sp. HMF5405 genome sequencing and assembly.</title>
        <authorList>
            <person name="Kang H."/>
            <person name="Kim H."/>
            <person name="Bae S."/>
            <person name="Joh K."/>
        </authorList>
    </citation>
    <scope>NUCLEOTIDE SEQUENCE [LARGE SCALE GENOMIC DNA]</scope>
    <source>
        <strain evidence="3 4">HMF5405</strain>
    </source>
</reference>
<evidence type="ECO:0000313" key="3">
    <source>
        <dbReference type="EMBL" id="MBO0952117.1"/>
    </source>
</evidence>
<dbReference type="PROSITE" id="PS50110">
    <property type="entry name" value="RESPONSE_REGULATORY"/>
    <property type="match status" value="1"/>
</dbReference>
<evidence type="ECO:0000313" key="4">
    <source>
        <dbReference type="Proteomes" id="UP000664628"/>
    </source>
</evidence>
<feature type="modified residue" description="4-aspartylphosphate" evidence="1">
    <location>
        <position position="58"/>
    </location>
</feature>
<dbReference type="RefSeq" id="WP_207332073.1">
    <property type="nucleotide sequence ID" value="NZ_JAFMYW010000010.1"/>
</dbReference>
<dbReference type="EMBL" id="JAFMYW010000010">
    <property type="protein sequence ID" value="MBO0952117.1"/>
    <property type="molecule type" value="Genomic_DNA"/>
</dbReference>
<keyword evidence="1" id="KW-0597">Phosphoprotein</keyword>
<keyword evidence="4" id="KW-1185">Reference proteome</keyword>
<comment type="caution">
    <text evidence="3">The sequence shown here is derived from an EMBL/GenBank/DDBJ whole genome shotgun (WGS) entry which is preliminary data.</text>
</comment>
<protein>
    <submittedName>
        <fullName evidence="3">Response regulator</fullName>
    </submittedName>
</protein>
<feature type="domain" description="Response regulatory" evidence="2">
    <location>
        <begin position="5"/>
        <end position="127"/>
    </location>
</feature>
<gene>
    <name evidence="3" type="ORF">J2I46_26280</name>
</gene>
<dbReference type="Pfam" id="PF00072">
    <property type="entry name" value="Response_reg"/>
    <property type="match status" value="1"/>
</dbReference>
<evidence type="ECO:0000259" key="2">
    <source>
        <dbReference type="PROSITE" id="PS50110"/>
    </source>
</evidence>
<proteinExistence type="predicted"/>